<dbReference type="PROSITE" id="PS50943">
    <property type="entry name" value="HTH_CROC1"/>
    <property type="match status" value="1"/>
</dbReference>
<dbReference type="SUPFAM" id="SSF47413">
    <property type="entry name" value="lambda repressor-like DNA-binding domains"/>
    <property type="match status" value="1"/>
</dbReference>
<name>A0A2P8G8R7_9BACT</name>
<organism evidence="2 3">
    <name type="scientific">Dyadobacter jiangsuensis</name>
    <dbReference type="NCBI Taxonomy" id="1591085"/>
    <lineage>
        <taxon>Bacteria</taxon>
        <taxon>Pseudomonadati</taxon>
        <taxon>Bacteroidota</taxon>
        <taxon>Cytophagia</taxon>
        <taxon>Cytophagales</taxon>
        <taxon>Spirosomataceae</taxon>
        <taxon>Dyadobacter</taxon>
    </lineage>
</organism>
<evidence type="ECO:0000313" key="2">
    <source>
        <dbReference type="EMBL" id="PSL30376.1"/>
    </source>
</evidence>
<dbReference type="InterPro" id="IPR001387">
    <property type="entry name" value="Cro/C1-type_HTH"/>
</dbReference>
<dbReference type="AlphaFoldDB" id="A0A2P8G8R7"/>
<proteinExistence type="predicted"/>
<feature type="domain" description="HTH cro/C1-type" evidence="1">
    <location>
        <begin position="60"/>
        <end position="113"/>
    </location>
</feature>
<evidence type="ECO:0000313" key="3">
    <source>
        <dbReference type="Proteomes" id="UP000241964"/>
    </source>
</evidence>
<evidence type="ECO:0000259" key="1">
    <source>
        <dbReference type="PROSITE" id="PS50943"/>
    </source>
</evidence>
<gene>
    <name evidence="2" type="ORF">CLV60_104318</name>
</gene>
<accession>A0A2P8G8R7</accession>
<dbReference type="InterPro" id="IPR010982">
    <property type="entry name" value="Lambda_DNA-bd_dom_sf"/>
</dbReference>
<dbReference type="CDD" id="cd00093">
    <property type="entry name" value="HTH_XRE"/>
    <property type="match status" value="1"/>
</dbReference>
<dbReference type="SMART" id="SM00530">
    <property type="entry name" value="HTH_XRE"/>
    <property type="match status" value="1"/>
</dbReference>
<dbReference type="GO" id="GO:0003677">
    <property type="term" value="F:DNA binding"/>
    <property type="evidence" value="ECO:0007669"/>
    <property type="project" value="InterPro"/>
</dbReference>
<keyword evidence="3" id="KW-1185">Reference proteome</keyword>
<protein>
    <submittedName>
        <fullName evidence="2">Helix-turn-helix protein</fullName>
    </submittedName>
</protein>
<dbReference type="Gene3D" id="1.10.260.40">
    <property type="entry name" value="lambda repressor-like DNA-binding domains"/>
    <property type="match status" value="1"/>
</dbReference>
<dbReference type="Pfam" id="PF01381">
    <property type="entry name" value="HTH_3"/>
    <property type="match status" value="1"/>
</dbReference>
<dbReference type="EMBL" id="PYAS01000004">
    <property type="protein sequence ID" value="PSL30376.1"/>
    <property type="molecule type" value="Genomic_DNA"/>
</dbReference>
<dbReference type="Proteomes" id="UP000241964">
    <property type="component" value="Unassembled WGS sequence"/>
</dbReference>
<reference evidence="2 3" key="1">
    <citation type="submission" date="2018-03" db="EMBL/GenBank/DDBJ databases">
        <title>Genomic Encyclopedia of Archaeal and Bacterial Type Strains, Phase II (KMG-II): from individual species to whole genera.</title>
        <authorList>
            <person name="Goeker M."/>
        </authorList>
    </citation>
    <scope>NUCLEOTIDE SEQUENCE [LARGE SCALE GENOMIC DNA]</scope>
    <source>
        <strain evidence="2 3">DSM 29057</strain>
    </source>
</reference>
<comment type="caution">
    <text evidence="2">The sequence shown here is derived from an EMBL/GenBank/DDBJ whole genome shotgun (WGS) entry which is preliminary data.</text>
</comment>
<sequence length="125" mass="14473">MILDYLNYFKAKEMDALTKLKLMAVPDTTWIKEATFRQENAYWLDVSFDIALEVLCTLREKGMTQRDLAEMMGCSPQYISKILKGSENLTLETICKMQKVLQIKLIETPYSRLLDAKPSSQPEQQ</sequence>